<dbReference type="GO" id="GO:0019354">
    <property type="term" value="P:siroheme biosynthetic process"/>
    <property type="evidence" value="ECO:0007669"/>
    <property type="project" value="InterPro"/>
</dbReference>
<dbReference type="InterPro" id="IPR036108">
    <property type="entry name" value="4pyrrol_syn_uPrphyn_synt_sf"/>
</dbReference>
<evidence type="ECO:0000256" key="9">
    <source>
        <dbReference type="RuleBase" id="RU003960"/>
    </source>
</evidence>
<dbReference type="InterPro" id="IPR014776">
    <property type="entry name" value="4pyrrole_Mease_sub2"/>
</dbReference>
<dbReference type="CDD" id="cd11642">
    <property type="entry name" value="SUMT"/>
    <property type="match status" value="1"/>
</dbReference>
<dbReference type="GO" id="GO:0004852">
    <property type="term" value="F:uroporphyrinogen-III synthase activity"/>
    <property type="evidence" value="ECO:0007669"/>
    <property type="project" value="InterPro"/>
</dbReference>
<dbReference type="NCBIfam" id="TIGR01469">
    <property type="entry name" value="cobA_cysG_Cterm"/>
    <property type="match status" value="1"/>
</dbReference>
<comment type="caution">
    <text evidence="12">The sequence shown here is derived from an EMBL/GenBank/DDBJ whole genome shotgun (WGS) entry which is preliminary data.</text>
</comment>
<evidence type="ECO:0000256" key="5">
    <source>
        <dbReference type="ARBA" id="ARBA00022679"/>
    </source>
</evidence>
<dbReference type="InterPro" id="IPR014777">
    <property type="entry name" value="4pyrrole_Mease_sub1"/>
</dbReference>
<dbReference type="CDD" id="cd06578">
    <property type="entry name" value="HemD"/>
    <property type="match status" value="1"/>
</dbReference>
<evidence type="ECO:0000256" key="8">
    <source>
        <dbReference type="ARBA" id="ARBA00079776"/>
    </source>
</evidence>
<dbReference type="GO" id="GO:0004851">
    <property type="term" value="F:uroporphyrin-III C-methyltransferase activity"/>
    <property type="evidence" value="ECO:0007669"/>
    <property type="project" value="UniProtKB-EC"/>
</dbReference>
<evidence type="ECO:0000256" key="6">
    <source>
        <dbReference type="ARBA" id="ARBA00022691"/>
    </source>
</evidence>
<dbReference type="PANTHER" id="PTHR45790">
    <property type="entry name" value="SIROHEME SYNTHASE-RELATED"/>
    <property type="match status" value="1"/>
</dbReference>
<evidence type="ECO:0000313" key="13">
    <source>
        <dbReference type="Proteomes" id="UP000639396"/>
    </source>
</evidence>
<proteinExistence type="inferred from homology"/>
<dbReference type="Gene3D" id="3.40.50.10090">
    <property type="match status" value="2"/>
</dbReference>
<dbReference type="EC" id="2.1.1.107" evidence="2"/>
<name>A0A927C538_9BACL</name>
<dbReference type="PROSITE" id="PS00839">
    <property type="entry name" value="SUMT_1"/>
    <property type="match status" value="1"/>
</dbReference>
<dbReference type="FunFam" id="3.40.1010.10:FF:000001">
    <property type="entry name" value="Siroheme synthase"/>
    <property type="match status" value="1"/>
</dbReference>
<reference evidence="12" key="1">
    <citation type="submission" date="2020-09" db="EMBL/GenBank/DDBJ databases">
        <title>A novel bacterium of genus Paenibacillus, isolated from South China Sea.</title>
        <authorList>
            <person name="Huang H."/>
            <person name="Mo K."/>
            <person name="Hu Y."/>
        </authorList>
    </citation>
    <scope>NUCLEOTIDE SEQUENCE</scope>
    <source>
        <strain evidence="12">IB182363</strain>
    </source>
</reference>
<dbReference type="InterPro" id="IPR035996">
    <property type="entry name" value="4pyrrol_Methylase_sf"/>
</dbReference>
<sequence length="532" mass="57762">MKQEQGKVYLVGAGPGDPKLITVRGLEAIQRADAVVYDRLANPRLLQHMKPGADPIFVGKLPDKHMIKQEEINRMLVDLALQGKTVTRLKGGDPSVFGRVGEEAELLAEHGIDFEIVPGITSAIAVPAYAGIPVTHRDFTSSFSVVTGHEYPNKTYSSVNWENLANASGTIVFLMGVANMDTICQQLMVYGRNPDTPAAVIRMGTWMEQRTVTGTLDTLPGLVKEAGLTSPAIIIVGDVVKLRAKLAWFEKRPLFGKRVLVTRAREQASELVRQIEEKGGEAIEFPVIRIRRPEGEAAARTLDEAIRRLEDYDWVLFTSVNGVDYTFERMAELRMDVRTMHRAKIAAVGPKTQEALLNRGLVADLVPSGSFQAESMLELLLQFVKPGEHVFLPKSDLSRPVLAEGLRRFGARVTEANVYENVLSLEGGDLALGMLRAGAIHAVTFTSSSTVTNVLEALGKLGEADPVGLLNRIELYSIGPVTAETAAKAGLHIHATAEQSTVASLVEAIVHKGSQVGSPADENTVPEQLGKE</sequence>
<dbReference type="FunFam" id="3.30.950.10:FF:000001">
    <property type="entry name" value="Siroheme synthase"/>
    <property type="match status" value="1"/>
</dbReference>
<evidence type="ECO:0000256" key="4">
    <source>
        <dbReference type="ARBA" id="ARBA00022603"/>
    </source>
</evidence>
<gene>
    <name evidence="12" type="primary">cobA</name>
    <name evidence="12" type="ORF">IDH45_03135</name>
</gene>
<dbReference type="InterPro" id="IPR003043">
    <property type="entry name" value="Uropor_MeTrfase_CS"/>
</dbReference>
<dbReference type="InterPro" id="IPR000878">
    <property type="entry name" value="4pyrrol_Mease"/>
</dbReference>
<dbReference type="RefSeq" id="WP_190924561.1">
    <property type="nucleotide sequence ID" value="NZ_JACXJA010000003.1"/>
</dbReference>
<evidence type="ECO:0000259" key="11">
    <source>
        <dbReference type="Pfam" id="PF02602"/>
    </source>
</evidence>
<protein>
    <recommendedName>
        <fullName evidence="3">Uroporphyrinogen-III C-methyltransferase</fullName>
        <ecNumber evidence="2">2.1.1.107</ecNumber>
    </recommendedName>
    <alternativeName>
        <fullName evidence="8">Uroporphyrinogen III methylase</fullName>
    </alternativeName>
</protein>
<dbReference type="InterPro" id="IPR006366">
    <property type="entry name" value="CobA/CysG_C"/>
</dbReference>
<dbReference type="PANTHER" id="PTHR45790:SF3">
    <property type="entry name" value="S-ADENOSYL-L-METHIONINE-DEPENDENT UROPORPHYRINOGEN III METHYLTRANSFERASE, CHLOROPLASTIC"/>
    <property type="match status" value="1"/>
</dbReference>
<dbReference type="EMBL" id="JACXJA010000003">
    <property type="protein sequence ID" value="MBD2860979.1"/>
    <property type="molecule type" value="Genomic_DNA"/>
</dbReference>
<evidence type="ECO:0000256" key="1">
    <source>
        <dbReference type="ARBA" id="ARBA00005879"/>
    </source>
</evidence>
<keyword evidence="5 9" id="KW-0808">Transferase</keyword>
<dbReference type="NCBIfam" id="NF004790">
    <property type="entry name" value="PRK06136.1"/>
    <property type="match status" value="1"/>
</dbReference>
<keyword evidence="6" id="KW-0949">S-adenosyl-L-methionine</keyword>
<keyword evidence="13" id="KW-1185">Reference proteome</keyword>
<keyword evidence="4 9" id="KW-0489">Methyltransferase</keyword>
<evidence type="ECO:0000256" key="3">
    <source>
        <dbReference type="ARBA" id="ARBA00018323"/>
    </source>
</evidence>
<feature type="domain" description="Tetrapyrrole methylase" evidence="10">
    <location>
        <begin position="7"/>
        <end position="219"/>
    </location>
</feature>
<dbReference type="SUPFAM" id="SSF69618">
    <property type="entry name" value="HemD-like"/>
    <property type="match status" value="1"/>
</dbReference>
<evidence type="ECO:0000259" key="10">
    <source>
        <dbReference type="Pfam" id="PF00590"/>
    </source>
</evidence>
<organism evidence="12 13">
    <name type="scientific">Paenibacillus oceani</name>
    <dbReference type="NCBI Taxonomy" id="2772510"/>
    <lineage>
        <taxon>Bacteria</taxon>
        <taxon>Bacillati</taxon>
        <taxon>Bacillota</taxon>
        <taxon>Bacilli</taxon>
        <taxon>Bacillales</taxon>
        <taxon>Paenibacillaceae</taxon>
        <taxon>Paenibacillus</taxon>
    </lineage>
</organism>
<dbReference type="SUPFAM" id="SSF53790">
    <property type="entry name" value="Tetrapyrrole methylase"/>
    <property type="match status" value="1"/>
</dbReference>
<dbReference type="Gene3D" id="3.40.1010.10">
    <property type="entry name" value="Cobalt-precorrin-4 Transmethylase, Domain 1"/>
    <property type="match status" value="1"/>
</dbReference>
<dbReference type="InterPro" id="IPR050161">
    <property type="entry name" value="Siro_Cobalamin_biosynth"/>
</dbReference>
<comment type="similarity">
    <text evidence="1 9">Belongs to the precorrin methyltransferase family.</text>
</comment>
<dbReference type="GO" id="GO:0032259">
    <property type="term" value="P:methylation"/>
    <property type="evidence" value="ECO:0007669"/>
    <property type="project" value="UniProtKB-KW"/>
</dbReference>
<dbReference type="Gene3D" id="3.30.950.10">
    <property type="entry name" value="Methyltransferase, Cobalt-precorrin-4 Transmethylase, Domain 2"/>
    <property type="match status" value="1"/>
</dbReference>
<keyword evidence="7" id="KW-0627">Porphyrin biosynthesis</keyword>
<dbReference type="Proteomes" id="UP000639396">
    <property type="component" value="Unassembled WGS sequence"/>
</dbReference>
<accession>A0A927C538</accession>
<dbReference type="AlphaFoldDB" id="A0A927C538"/>
<evidence type="ECO:0000256" key="7">
    <source>
        <dbReference type="ARBA" id="ARBA00023244"/>
    </source>
</evidence>
<dbReference type="PROSITE" id="PS00840">
    <property type="entry name" value="SUMT_2"/>
    <property type="match status" value="1"/>
</dbReference>
<evidence type="ECO:0000256" key="2">
    <source>
        <dbReference type="ARBA" id="ARBA00012162"/>
    </source>
</evidence>
<dbReference type="Pfam" id="PF00590">
    <property type="entry name" value="TP_methylase"/>
    <property type="match status" value="1"/>
</dbReference>
<dbReference type="Pfam" id="PF02602">
    <property type="entry name" value="HEM4"/>
    <property type="match status" value="1"/>
</dbReference>
<feature type="domain" description="Tetrapyrrole biosynthesis uroporphyrinogen III synthase" evidence="11">
    <location>
        <begin position="269"/>
        <end position="507"/>
    </location>
</feature>
<evidence type="ECO:0000313" key="12">
    <source>
        <dbReference type="EMBL" id="MBD2860979.1"/>
    </source>
</evidence>
<dbReference type="InterPro" id="IPR003754">
    <property type="entry name" value="4pyrrol_synth_uPrphyn_synth"/>
</dbReference>